<protein>
    <recommendedName>
        <fullName evidence="1">Transposase-associated domain-containing protein</fullName>
    </recommendedName>
</protein>
<gene>
    <name evidence="2" type="ORF">OSB04_011150</name>
</gene>
<evidence type="ECO:0000313" key="2">
    <source>
        <dbReference type="EMBL" id="KAJ9556536.1"/>
    </source>
</evidence>
<name>A0AA38WPV8_9ASTR</name>
<evidence type="ECO:0000313" key="3">
    <source>
        <dbReference type="Proteomes" id="UP001172457"/>
    </source>
</evidence>
<feature type="domain" description="Transposase-associated" evidence="1">
    <location>
        <begin position="5"/>
        <end position="80"/>
    </location>
</feature>
<accession>A0AA38WPV8</accession>
<sequence>MDRNTWMYKIPRATVEYLAKLDEFLKVAETNRMKNEESYIWCPCKDCRNLYKFNDYEVIQGHLICNGFMEGYRIWSRHGELFDNPETIIPDCNDKNNNDSHNSSNDNFDDMLHDVEDTVADKHYEKFQQLFVDSEKPLGWRGVHRRRRKQGNKLLLKSQRMQTLSKRPKELQSLYKRWESRSNPRQGIEVKANPTVFGAQSIDFMIFRDDIHSLVQNEWLDHTIIAWFQIFLHGILQTKEKNRCGFIFPAHIHSDECLLNTNGVISSITSAMSHNRELWFFLAPYLQSFQPHQQPLELAYYFSSPSYDIYIGFANCNQQKSSWECGYYIMHFMFNFVMYHQSQFPNRVPWNDTTPLTERMLDYMAVTWAKQFS</sequence>
<reference evidence="2" key="1">
    <citation type="submission" date="2023-03" db="EMBL/GenBank/DDBJ databases">
        <title>Chromosome-scale reference genome and RAD-based genetic map of yellow starthistle (Centaurea solstitialis) reveal putative structural variation and QTLs associated with invader traits.</title>
        <authorList>
            <person name="Reatini B."/>
            <person name="Cang F.A."/>
            <person name="Jiang Q."/>
            <person name="Mckibben M.T.W."/>
            <person name="Barker M.S."/>
            <person name="Rieseberg L.H."/>
            <person name="Dlugosch K.M."/>
        </authorList>
    </citation>
    <scope>NUCLEOTIDE SEQUENCE</scope>
    <source>
        <strain evidence="2">CAN-66</strain>
        <tissue evidence="2">Leaf</tissue>
    </source>
</reference>
<dbReference type="InterPro" id="IPR038765">
    <property type="entry name" value="Papain-like_cys_pep_sf"/>
</dbReference>
<dbReference type="SUPFAM" id="SSF54001">
    <property type="entry name" value="Cysteine proteinases"/>
    <property type="match status" value="1"/>
</dbReference>
<organism evidence="2 3">
    <name type="scientific">Centaurea solstitialis</name>
    <name type="common">yellow star-thistle</name>
    <dbReference type="NCBI Taxonomy" id="347529"/>
    <lineage>
        <taxon>Eukaryota</taxon>
        <taxon>Viridiplantae</taxon>
        <taxon>Streptophyta</taxon>
        <taxon>Embryophyta</taxon>
        <taxon>Tracheophyta</taxon>
        <taxon>Spermatophyta</taxon>
        <taxon>Magnoliopsida</taxon>
        <taxon>eudicotyledons</taxon>
        <taxon>Gunneridae</taxon>
        <taxon>Pentapetalae</taxon>
        <taxon>asterids</taxon>
        <taxon>campanulids</taxon>
        <taxon>Asterales</taxon>
        <taxon>Asteraceae</taxon>
        <taxon>Carduoideae</taxon>
        <taxon>Cardueae</taxon>
        <taxon>Centaureinae</taxon>
        <taxon>Centaurea</taxon>
    </lineage>
</organism>
<keyword evidence="3" id="KW-1185">Reference proteome</keyword>
<proteinExistence type="predicted"/>
<dbReference type="Proteomes" id="UP001172457">
    <property type="component" value="Chromosome 3"/>
</dbReference>
<dbReference type="Pfam" id="PF13963">
    <property type="entry name" value="Transpos_assoc"/>
    <property type="match status" value="1"/>
</dbReference>
<dbReference type="EMBL" id="JARYMX010000003">
    <property type="protein sequence ID" value="KAJ9556536.1"/>
    <property type="molecule type" value="Genomic_DNA"/>
</dbReference>
<comment type="caution">
    <text evidence="2">The sequence shown here is derived from an EMBL/GenBank/DDBJ whole genome shotgun (WGS) entry which is preliminary data.</text>
</comment>
<dbReference type="AlphaFoldDB" id="A0AA38WPV8"/>
<dbReference type="InterPro" id="IPR029480">
    <property type="entry name" value="Transpos_assoc"/>
</dbReference>
<evidence type="ECO:0000259" key="1">
    <source>
        <dbReference type="Pfam" id="PF13963"/>
    </source>
</evidence>
<feature type="non-terminal residue" evidence="2">
    <location>
        <position position="1"/>
    </location>
</feature>